<accession>A0ABV5I202</accession>
<keyword evidence="1" id="KW-1133">Transmembrane helix</keyword>
<name>A0ABV5I202_9RHOB</name>
<keyword evidence="1" id="KW-0472">Membrane</keyword>
<reference evidence="2 3" key="1">
    <citation type="submission" date="2024-09" db="EMBL/GenBank/DDBJ databases">
        <authorList>
            <person name="Sun Q."/>
            <person name="Mori K."/>
        </authorList>
    </citation>
    <scope>NUCLEOTIDE SEQUENCE [LARGE SCALE GENOMIC DNA]</scope>
    <source>
        <strain evidence="2 3">CECT 9424</strain>
    </source>
</reference>
<dbReference type="Proteomes" id="UP001589670">
    <property type="component" value="Unassembled WGS sequence"/>
</dbReference>
<gene>
    <name evidence="2" type="ORF">ACFFU4_13280</name>
</gene>
<sequence>MSMTDEDRRQEAALAPFFEAARKAAPAPSPDLMARVLEDAGAEQARYAAVVARPAAPRAGLWARITRALGGWPAMAGLGAAGLAGVWIGLALPETLPGLASATGDYVVDIAPDLALETGGGF</sequence>
<keyword evidence="3" id="KW-1185">Reference proteome</keyword>
<dbReference type="EMBL" id="JBHMEC010000017">
    <property type="protein sequence ID" value="MFB9150722.1"/>
    <property type="molecule type" value="Genomic_DNA"/>
</dbReference>
<evidence type="ECO:0000256" key="1">
    <source>
        <dbReference type="SAM" id="Phobius"/>
    </source>
</evidence>
<dbReference type="RefSeq" id="WP_377070253.1">
    <property type="nucleotide sequence ID" value="NZ_JBHMEC010000017.1"/>
</dbReference>
<keyword evidence="1" id="KW-0812">Transmembrane</keyword>
<protein>
    <recommendedName>
        <fullName evidence="4">Dihydroorotate dehydrogenase</fullName>
    </recommendedName>
</protein>
<evidence type="ECO:0008006" key="4">
    <source>
        <dbReference type="Google" id="ProtNLM"/>
    </source>
</evidence>
<organism evidence="2 3">
    <name type="scientific">Roseovarius ramblicola</name>
    <dbReference type="NCBI Taxonomy" id="2022336"/>
    <lineage>
        <taxon>Bacteria</taxon>
        <taxon>Pseudomonadati</taxon>
        <taxon>Pseudomonadota</taxon>
        <taxon>Alphaproteobacteria</taxon>
        <taxon>Rhodobacterales</taxon>
        <taxon>Roseobacteraceae</taxon>
        <taxon>Roseovarius</taxon>
    </lineage>
</organism>
<feature type="transmembrane region" description="Helical" evidence="1">
    <location>
        <begin position="68"/>
        <end position="90"/>
    </location>
</feature>
<proteinExistence type="predicted"/>
<comment type="caution">
    <text evidence="2">The sequence shown here is derived from an EMBL/GenBank/DDBJ whole genome shotgun (WGS) entry which is preliminary data.</text>
</comment>
<evidence type="ECO:0000313" key="2">
    <source>
        <dbReference type="EMBL" id="MFB9150722.1"/>
    </source>
</evidence>
<evidence type="ECO:0000313" key="3">
    <source>
        <dbReference type="Proteomes" id="UP001589670"/>
    </source>
</evidence>